<dbReference type="EMBL" id="JADEWN010000041">
    <property type="protein sequence ID" value="MBE9191840.1"/>
    <property type="molecule type" value="Genomic_DNA"/>
</dbReference>
<gene>
    <name evidence="2" type="ORF">IQ230_16085</name>
</gene>
<evidence type="ECO:0000313" key="3">
    <source>
        <dbReference type="Proteomes" id="UP000651156"/>
    </source>
</evidence>
<sequence length="57" mass="6118">MLTTVQNLNAMGVVCGATVTLKQRSPAYIIALGGDRLSLCQKPLMQFMFVCAISSII</sequence>
<dbReference type="Pfam" id="PF04023">
    <property type="entry name" value="FeoA"/>
    <property type="match status" value="1"/>
</dbReference>
<dbReference type="Proteomes" id="UP000651156">
    <property type="component" value="Unassembled WGS sequence"/>
</dbReference>
<proteinExistence type="predicted"/>
<dbReference type="RefSeq" id="WP_193933073.1">
    <property type="nucleotide sequence ID" value="NZ_CAWPMZ010000074.1"/>
</dbReference>
<organism evidence="2 3">
    <name type="scientific">Gloeocapsopsis crepidinum LEGE 06123</name>
    <dbReference type="NCBI Taxonomy" id="588587"/>
    <lineage>
        <taxon>Bacteria</taxon>
        <taxon>Bacillati</taxon>
        <taxon>Cyanobacteriota</taxon>
        <taxon>Cyanophyceae</taxon>
        <taxon>Oscillatoriophycideae</taxon>
        <taxon>Chroococcales</taxon>
        <taxon>Chroococcaceae</taxon>
        <taxon>Gloeocapsopsis</taxon>
    </lineage>
</organism>
<dbReference type="InterPro" id="IPR007167">
    <property type="entry name" value="Fe-transptr_FeoA-like"/>
</dbReference>
<keyword evidence="3" id="KW-1185">Reference proteome</keyword>
<accession>A0ABR9UUW4</accession>
<name>A0ABR9UUW4_9CHRO</name>
<evidence type="ECO:0000313" key="2">
    <source>
        <dbReference type="EMBL" id="MBE9191840.1"/>
    </source>
</evidence>
<comment type="caution">
    <text evidence="2">The sequence shown here is derived from an EMBL/GenBank/DDBJ whole genome shotgun (WGS) entry which is preliminary data.</text>
</comment>
<protein>
    <recommendedName>
        <fullName evidence="1">Ferrous iron transporter FeoA-like domain-containing protein</fullName>
    </recommendedName>
</protein>
<evidence type="ECO:0000259" key="1">
    <source>
        <dbReference type="Pfam" id="PF04023"/>
    </source>
</evidence>
<feature type="domain" description="Ferrous iron transporter FeoA-like" evidence="1">
    <location>
        <begin position="5"/>
        <end position="42"/>
    </location>
</feature>
<reference evidence="2 3" key="1">
    <citation type="submission" date="2020-10" db="EMBL/GenBank/DDBJ databases">
        <authorList>
            <person name="Castelo-Branco R."/>
            <person name="Eusebio N."/>
            <person name="Adriana R."/>
            <person name="Vieira A."/>
            <person name="Brugerolle De Fraissinette N."/>
            <person name="Rezende De Castro R."/>
            <person name="Schneider M.P."/>
            <person name="Vasconcelos V."/>
            <person name="Leao P.N."/>
        </authorList>
    </citation>
    <scope>NUCLEOTIDE SEQUENCE [LARGE SCALE GENOMIC DNA]</scope>
    <source>
        <strain evidence="2 3">LEGE 06123</strain>
    </source>
</reference>